<evidence type="ECO:0000256" key="3">
    <source>
        <dbReference type="ARBA" id="ARBA00022837"/>
    </source>
</evidence>
<dbReference type="PANTHER" id="PTHR46157">
    <property type="entry name" value="K(+) EFFLUX ANTIPORTER 3, CHLOROPLASTIC"/>
    <property type="match status" value="1"/>
</dbReference>
<name>A0ABR1FWB8_AURAN</name>
<comment type="caution">
    <text evidence="8">The sequence shown here is derived from an EMBL/GenBank/DDBJ whole genome shotgun (WGS) entry which is preliminary data.</text>
</comment>
<dbReference type="PROSITE" id="PS50222">
    <property type="entry name" value="EF_HAND_2"/>
    <property type="match status" value="3"/>
</dbReference>
<dbReference type="InterPro" id="IPR018247">
    <property type="entry name" value="EF_Hand_1_Ca_BS"/>
</dbReference>
<dbReference type="Pfam" id="PF13499">
    <property type="entry name" value="EF-hand_7"/>
    <property type="match status" value="2"/>
</dbReference>
<keyword evidence="9" id="KW-1185">Reference proteome</keyword>
<feature type="domain" description="EF-hand" evidence="7">
    <location>
        <begin position="413"/>
        <end position="448"/>
    </location>
</feature>
<keyword evidence="5 6" id="KW-0472">Membrane</keyword>
<dbReference type="SMART" id="SM00054">
    <property type="entry name" value="EFh"/>
    <property type="match status" value="4"/>
</dbReference>
<feature type="transmembrane region" description="Helical" evidence="6">
    <location>
        <begin position="134"/>
        <end position="155"/>
    </location>
</feature>
<comment type="subcellular location">
    <subcellularLocation>
        <location evidence="1">Membrane</location>
        <topology evidence="1">Multi-pass membrane protein</topology>
    </subcellularLocation>
</comment>
<feature type="domain" description="EF-hand" evidence="7">
    <location>
        <begin position="451"/>
        <end position="482"/>
    </location>
</feature>
<feature type="transmembrane region" description="Helical" evidence="6">
    <location>
        <begin position="167"/>
        <end position="193"/>
    </location>
</feature>
<feature type="transmembrane region" description="Helical" evidence="6">
    <location>
        <begin position="12"/>
        <end position="43"/>
    </location>
</feature>
<dbReference type="CDD" id="cd00051">
    <property type="entry name" value="EFh"/>
    <property type="match status" value="1"/>
</dbReference>
<dbReference type="Pfam" id="PF00999">
    <property type="entry name" value="Na_H_Exchanger"/>
    <property type="match status" value="1"/>
</dbReference>
<proteinExistence type="predicted"/>
<feature type="transmembrane region" description="Helical" evidence="6">
    <location>
        <begin position="288"/>
        <end position="305"/>
    </location>
</feature>
<accession>A0ABR1FWB8</accession>
<dbReference type="Gene3D" id="1.20.1530.20">
    <property type="match status" value="1"/>
</dbReference>
<feature type="transmembrane region" description="Helical" evidence="6">
    <location>
        <begin position="258"/>
        <end position="276"/>
    </location>
</feature>
<evidence type="ECO:0000256" key="4">
    <source>
        <dbReference type="ARBA" id="ARBA00022989"/>
    </source>
</evidence>
<protein>
    <submittedName>
        <fullName evidence="8">Solute:proton antiporter</fullName>
    </submittedName>
</protein>
<dbReference type="InterPro" id="IPR006153">
    <property type="entry name" value="Cation/H_exchanger_TM"/>
</dbReference>
<feature type="domain" description="EF-hand" evidence="7">
    <location>
        <begin position="572"/>
        <end position="607"/>
    </location>
</feature>
<evidence type="ECO:0000313" key="9">
    <source>
        <dbReference type="Proteomes" id="UP001363151"/>
    </source>
</evidence>
<evidence type="ECO:0000256" key="5">
    <source>
        <dbReference type="ARBA" id="ARBA00023136"/>
    </source>
</evidence>
<feature type="transmembrane region" description="Helical" evidence="6">
    <location>
        <begin position="351"/>
        <end position="368"/>
    </location>
</feature>
<evidence type="ECO:0000256" key="6">
    <source>
        <dbReference type="SAM" id="Phobius"/>
    </source>
</evidence>
<gene>
    <name evidence="8" type="ORF">SO694_00116093</name>
</gene>
<dbReference type="InterPro" id="IPR038770">
    <property type="entry name" value="Na+/solute_symporter_sf"/>
</dbReference>
<reference evidence="8 9" key="1">
    <citation type="submission" date="2024-03" db="EMBL/GenBank/DDBJ databases">
        <title>Aureococcus anophagefferens CCMP1851 and Kratosvirus quantuckense: Draft genome of a second virus-susceptible host strain in the model system.</title>
        <authorList>
            <person name="Chase E."/>
            <person name="Truchon A.R."/>
            <person name="Schepens W."/>
            <person name="Wilhelm S.W."/>
        </authorList>
    </citation>
    <scope>NUCLEOTIDE SEQUENCE [LARGE SCALE GENOMIC DNA]</scope>
    <source>
        <strain evidence="8 9">CCMP1851</strain>
    </source>
</reference>
<dbReference type="InterPro" id="IPR011992">
    <property type="entry name" value="EF-hand-dom_pair"/>
</dbReference>
<feature type="transmembrane region" description="Helical" evidence="6">
    <location>
        <begin position="83"/>
        <end position="106"/>
    </location>
</feature>
<keyword evidence="2 6" id="KW-0812">Transmembrane</keyword>
<evidence type="ECO:0000259" key="7">
    <source>
        <dbReference type="PROSITE" id="PS50222"/>
    </source>
</evidence>
<keyword evidence="4 6" id="KW-1133">Transmembrane helix</keyword>
<dbReference type="SUPFAM" id="SSF47473">
    <property type="entry name" value="EF-hand"/>
    <property type="match status" value="1"/>
</dbReference>
<dbReference type="Proteomes" id="UP001363151">
    <property type="component" value="Unassembled WGS sequence"/>
</dbReference>
<evidence type="ECO:0000313" key="8">
    <source>
        <dbReference type="EMBL" id="KAK7240065.1"/>
    </source>
</evidence>
<evidence type="ECO:0000256" key="1">
    <source>
        <dbReference type="ARBA" id="ARBA00004141"/>
    </source>
</evidence>
<dbReference type="PANTHER" id="PTHR46157:SF4">
    <property type="entry name" value="K(+) EFFLUX ANTIPORTER 3, CHLOROPLASTIC"/>
    <property type="match status" value="1"/>
</dbReference>
<evidence type="ECO:0000256" key="2">
    <source>
        <dbReference type="ARBA" id="ARBA00022692"/>
    </source>
</evidence>
<feature type="transmembrane region" description="Helical" evidence="6">
    <location>
        <begin position="317"/>
        <end position="339"/>
    </location>
</feature>
<dbReference type="InterPro" id="IPR002048">
    <property type="entry name" value="EF_hand_dom"/>
</dbReference>
<dbReference type="EMBL" id="JBBJCI010000217">
    <property type="protein sequence ID" value="KAK7240065.1"/>
    <property type="molecule type" value="Genomic_DNA"/>
</dbReference>
<dbReference type="Gene3D" id="1.10.238.10">
    <property type="entry name" value="EF-hand"/>
    <property type="match status" value="2"/>
</dbReference>
<dbReference type="PROSITE" id="PS00018">
    <property type="entry name" value="EF_HAND_1"/>
    <property type="match status" value="3"/>
</dbReference>
<keyword evidence="3" id="KW-0106">Calcium</keyword>
<sequence length="650" mass="66711">MNSLGQDFFTLLAASVFVVPISTYLNVTPVLGFLAVGCAIGPYGLELFSNTEADLRLGDFGILFLLFNEGLNLSPDRLKALGAFFRLGAAQLLLSVATFFFFSFYLGPKILPGVETLLPQLDDTILQAVRATPVAAFCVAAAGSLSSSAFVLPVLKGKGWEDEPEGVAALSILLLQDLAVAPLLVLLPLVAGAGASPGVEGLELLAFKATIGFGGVLALGNQVLKVAFDLVAEARSTETFVAATLLVAVGMGRLAEAAGLSATTGAFAAGVLLAGNRYRAQIAADIKPFEGILLGVFFMTAGAGLDPQLVLSEAPTLALGIFAFLLVKAAVVFAAGPALGLDVYQSARASVLLAGGGEFAFIIFTLAEDLGVLEPETAKLLAASVILSMSLTPILGELADVVGRNPEKDARDASSEDLKTLFDRVDADQSGTIELDELRVYVARAGLPAGKADRAFELLDADGDGNITLEEWVGGLAESAATTRLRRYFRTRRYSARGAGSGPGAAGLATAGATAVVAEVAEASLRLASLVGVEGAAYDAAAAAARASTTALLPRQSAAFRDLADSVGATEAEVAACYETFAALDGDGDGTVTLDELERVLLRAATGPVDEARVAEWVDDADVDGGGGVEFPEYARATFAARGGGESNAG</sequence>
<organism evidence="8 9">
    <name type="scientific">Aureococcus anophagefferens</name>
    <name type="common">Harmful bloom alga</name>
    <dbReference type="NCBI Taxonomy" id="44056"/>
    <lineage>
        <taxon>Eukaryota</taxon>
        <taxon>Sar</taxon>
        <taxon>Stramenopiles</taxon>
        <taxon>Ochrophyta</taxon>
        <taxon>Pelagophyceae</taxon>
        <taxon>Pelagomonadales</taxon>
        <taxon>Pelagomonadaceae</taxon>
        <taxon>Aureococcus</taxon>
    </lineage>
</organism>